<dbReference type="PANTHER" id="PTHR11886:SF107">
    <property type="entry name" value="OS01G0760000 PROTEIN"/>
    <property type="match status" value="1"/>
</dbReference>
<dbReference type="GO" id="GO:0007017">
    <property type="term" value="P:microtubule-based process"/>
    <property type="evidence" value="ECO:0007669"/>
    <property type="project" value="InterPro"/>
</dbReference>
<gene>
    <name evidence="2" type="ORF">TRIUR3_31806</name>
</gene>
<feature type="compositionally biased region" description="Basic and acidic residues" evidence="1">
    <location>
        <begin position="1"/>
        <end position="10"/>
    </location>
</feature>
<keyword evidence="2" id="KW-0969">Cilium</keyword>
<dbReference type="Pfam" id="PF01221">
    <property type="entry name" value="Dynein_light"/>
    <property type="match status" value="1"/>
</dbReference>
<dbReference type="EMBL" id="KD164037">
    <property type="protein sequence ID" value="EMS55988.1"/>
    <property type="molecule type" value="Genomic_DNA"/>
</dbReference>
<dbReference type="GO" id="GO:0045505">
    <property type="term" value="F:dynein intermediate chain binding"/>
    <property type="evidence" value="ECO:0007669"/>
    <property type="project" value="TreeGrafter"/>
</dbReference>
<dbReference type="InterPro" id="IPR001372">
    <property type="entry name" value="Dynein_light_chain_typ-1/2"/>
</dbReference>
<dbReference type="SUPFAM" id="SSF54648">
    <property type="entry name" value="DLC"/>
    <property type="match status" value="1"/>
</dbReference>
<dbReference type="GO" id="GO:0005868">
    <property type="term" value="C:cytoplasmic dynein complex"/>
    <property type="evidence" value="ECO:0007669"/>
    <property type="project" value="TreeGrafter"/>
</dbReference>
<keyword evidence="2" id="KW-0966">Cell projection</keyword>
<dbReference type="SMART" id="SM01375">
    <property type="entry name" value="Dynein_light"/>
    <property type="match status" value="1"/>
</dbReference>
<proteinExistence type="predicted"/>
<dbReference type="Gene3D" id="3.30.740.10">
    <property type="entry name" value="Protein Inhibitor Of Neuronal Nitric Oxide Synthase"/>
    <property type="match status" value="1"/>
</dbReference>
<dbReference type="STRING" id="4572.M7YYU1"/>
<dbReference type="InterPro" id="IPR037177">
    <property type="entry name" value="DLC_sf"/>
</dbReference>
<feature type="region of interest" description="Disordered" evidence="1">
    <location>
        <begin position="1"/>
        <end position="22"/>
    </location>
</feature>
<name>M7YYU1_TRIUA</name>
<organism evidence="2">
    <name type="scientific">Triticum urartu</name>
    <name type="common">Red wild einkorn</name>
    <name type="synonym">Crithodium urartu</name>
    <dbReference type="NCBI Taxonomy" id="4572"/>
    <lineage>
        <taxon>Eukaryota</taxon>
        <taxon>Viridiplantae</taxon>
        <taxon>Streptophyta</taxon>
        <taxon>Embryophyta</taxon>
        <taxon>Tracheophyta</taxon>
        <taxon>Spermatophyta</taxon>
        <taxon>Magnoliopsida</taxon>
        <taxon>Liliopsida</taxon>
        <taxon>Poales</taxon>
        <taxon>Poaceae</taxon>
        <taxon>BOP clade</taxon>
        <taxon>Pooideae</taxon>
        <taxon>Triticodae</taxon>
        <taxon>Triticeae</taxon>
        <taxon>Triticinae</taxon>
        <taxon>Triticum</taxon>
    </lineage>
</organism>
<dbReference type="eggNOG" id="KOG3430">
    <property type="taxonomic scope" value="Eukaryota"/>
</dbReference>
<protein>
    <submittedName>
        <fullName evidence="2">Dynein light chain LC6, flagellar outer arm</fullName>
    </submittedName>
</protein>
<dbReference type="PANTHER" id="PTHR11886">
    <property type="entry name" value="DYNEIN LIGHT CHAIN"/>
    <property type="match status" value="1"/>
</dbReference>
<reference evidence="2" key="1">
    <citation type="journal article" date="2013" name="Nature">
        <title>Draft genome of the wheat A-genome progenitor Triticum urartu.</title>
        <authorList>
            <person name="Ling H.Q."/>
            <person name="Zhao S."/>
            <person name="Liu D."/>
            <person name="Wang J."/>
            <person name="Sun H."/>
            <person name="Zhang C."/>
            <person name="Fan H."/>
            <person name="Li D."/>
            <person name="Dong L."/>
            <person name="Tao Y."/>
            <person name="Gao C."/>
            <person name="Wu H."/>
            <person name="Li Y."/>
            <person name="Cui Y."/>
            <person name="Guo X."/>
            <person name="Zheng S."/>
            <person name="Wang B."/>
            <person name="Yu K."/>
            <person name="Liang Q."/>
            <person name="Yang W."/>
            <person name="Lou X."/>
            <person name="Chen J."/>
            <person name="Feng M."/>
            <person name="Jian J."/>
            <person name="Zhang X."/>
            <person name="Luo G."/>
            <person name="Jiang Y."/>
            <person name="Liu J."/>
            <person name="Wang Z."/>
            <person name="Sha Y."/>
            <person name="Zhang B."/>
            <person name="Wu H."/>
            <person name="Tang D."/>
            <person name="Shen Q."/>
            <person name="Xue P."/>
            <person name="Zou S."/>
            <person name="Wang X."/>
            <person name="Liu X."/>
            <person name="Wang F."/>
            <person name="Yang Y."/>
            <person name="An X."/>
            <person name="Dong Z."/>
            <person name="Zhang K."/>
            <person name="Zhang X."/>
            <person name="Luo M.C."/>
            <person name="Dvorak J."/>
            <person name="Tong Y."/>
            <person name="Wang J."/>
            <person name="Yang H."/>
            <person name="Li Z."/>
            <person name="Wang D."/>
            <person name="Zhang A."/>
            <person name="Wang J."/>
        </authorList>
    </citation>
    <scope>NUCLEOTIDE SEQUENCE</scope>
</reference>
<sequence>MATKEPRGNEGEESSTQTQKDGRILHAQKLTCAPVNPDTGASAYCFSSSLAIFAITMGSPSSSISKSTEFCSREVEGWSATASQTLGLSCVDVSRNFDERREGAGRMLEGKATVEDTDMPAKMQLQATSAASRALDRFDVLDCRSIAAHIKKEFDTIHGPGWQCVVGCSFGCYFTHSKGSFIYFKLESLRFLVFKGMAEEQPLPC</sequence>
<evidence type="ECO:0000313" key="2">
    <source>
        <dbReference type="EMBL" id="EMS55988.1"/>
    </source>
</evidence>
<accession>M7YYU1</accession>
<dbReference type="FunFam" id="3.30.740.10:FF:000004">
    <property type="entry name" value="Dynein light chain"/>
    <property type="match status" value="1"/>
</dbReference>
<dbReference type="AlphaFoldDB" id="M7YYU1"/>
<evidence type="ECO:0000256" key="1">
    <source>
        <dbReference type="SAM" id="MobiDB-lite"/>
    </source>
</evidence>
<keyword evidence="2" id="KW-0282">Flagellum</keyword>